<dbReference type="NCBIfam" id="TIGR02195">
    <property type="entry name" value="heptsyl_trn_II"/>
    <property type="match status" value="1"/>
</dbReference>
<dbReference type="STRING" id="320771.Cflav_PD0958"/>
<dbReference type="AlphaFoldDB" id="B9XQ75"/>
<dbReference type="PANTHER" id="PTHR30160">
    <property type="entry name" value="TETRAACYLDISACCHARIDE 4'-KINASE-RELATED"/>
    <property type="match status" value="1"/>
</dbReference>
<comment type="catalytic activity">
    <reaction evidence="5">
        <text>an L-alpha-D-Hep-(1-&gt;5)-[alpha-Kdo-(2-&gt;4)]-alpha-Kdo-(2-&gt;6)-lipid A + ADP-L-glycero-beta-D-manno-heptose = an L-alpha-D-Hep-(1-&gt;3)-L-alpha-D-Hep-(1-&gt;5)-[alpha-Kdo-(2-&gt;4)]-alpha-Kdo-(2-&gt;6)-lipid A + ADP + H(+)</text>
        <dbReference type="Rhea" id="RHEA:74071"/>
        <dbReference type="ChEBI" id="CHEBI:15378"/>
        <dbReference type="ChEBI" id="CHEBI:61506"/>
        <dbReference type="ChEBI" id="CHEBI:193068"/>
        <dbReference type="ChEBI" id="CHEBI:193069"/>
        <dbReference type="ChEBI" id="CHEBI:456216"/>
        <dbReference type="EC" id="2.4.99.24"/>
    </reaction>
</comment>
<reference evidence="6 7" key="1">
    <citation type="journal article" date="2011" name="J. Bacteriol.">
        <title>Genome sequence of 'Pedosphaera parvula' Ellin514, an aerobic Verrucomicrobial isolate from pasture soil.</title>
        <authorList>
            <person name="Kant R."/>
            <person name="van Passel M.W."/>
            <person name="Sangwan P."/>
            <person name="Palva A."/>
            <person name="Lucas S."/>
            <person name="Copeland A."/>
            <person name="Lapidus A."/>
            <person name="Glavina Del Rio T."/>
            <person name="Dalin E."/>
            <person name="Tice H."/>
            <person name="Bruce D."/>
            <person name="Goodwin L."/>
            <person name="Pitluck S."/>
            <person name="Chertkov O."/>
            <person name="Larimer F.W."/>
            <person name="Land M.L."/>
            <person name="Hauser L."/>
            <person name="Brettin T.S."/>
            <person name="Detter J.C."/>
            <person name="Han S."/>
            <person name="de Vos W.M."/>
            <person name="Janssen P.H."/>
            <person name="Smidt H."/>
        </authorList>
    </citation>
    <scope>NUCLEOTIDE SEQUENCE [LARGE SCALE GENOMIC DNA]</scope>
    <source>
        <strain evidence="6 7">Ellin514</strain>
    </source>
</reference>
<dbReference type="Proteomes" id="UP000003688">
    <property type="component" value="Unassembled WGS sequence"/>
</dbReference>
<dbReference type="EC" id="2.4.99.24" evidence="4"/>
<dbReference type="Pfam" id="PF01075">
    <property type="entry name" value="Glyco_transf_9"/>
    <property type="match status" value="1"/>
</dbReference>
<protein>
    <recommendedName>
        <fullName evidence="4">lipopolysaccharide heptosyltransferase II</fullName>
        <ecNumber evidence="4">2.4.99.24</ecNumber>
    </recommendedName>
</protein>
<dbReference type="RefSeq" id="WP_007417961.1">
    <property type="nucleotide sequence ID" value="NZ_ABOX02000052.1"/>
</dbReference>
<dbReference type="PANTHER" id="PTHR30160:SF7">
    <property type="entry name" value="ADP-HEPTOSE--LPS HEPTOSYLTRANSFERASE 2"/>
    <property type="match status" value="1"/>
</dbReference>
<keyword evidence="1" id="KW-0328">Glycosyltransferase</keyword>
<evidence type="ECO:0000256" key="3">
    <source>
        <dbReference type="ARBA" id="ARBA00043995"/>
    </source>
</evidence>
<dbReference type="GO" id="GO:0009244">
    <property type="term" value="P:lipopolysaccharide core region biosynthetic process"/>
    <property type="evidence" value="ECO:0007669"/>
    <property type="project" value="TreeGrafter"/>
</dbReference>
<proteinExistence type="inferred from homology"/>
<evidence type="ECO:0000256" key="5">
    <source>
        <dbReference type="ARBA" id="ARBA00047503"/>
    </source>
</evidence>
<evidence type="ECO:0000313" key="7">
    <source>
        <dbReference type="Proteomes" id="UP000003688"/>
    </source>
</evidence>
<gene>
    <name evidence="6" type="ORF">Cflav_PD0958</name>
</gene>
<comment type="caution">
    <text evidence="6">The sequence shown here is derived from an EMBL/GenBank/DDBJ whole genome shotgun (WGS) entry which is preliminary data.</text>
</comment>
<dbReference type="OrthoDB" id="9797795at2"/>
<evidence type="ECO:0000256" key="4">
    <source>
        <dbReference type="ARBA" id="ARBA00044042"/>
    </source>
</evidence>
<dbReference type="InterPro" id="IPR011910">
    <property type="entry name" value="RfaF"/>
</dbReference>
<comment type="similarity">
    <text evidence="3">Belongs to the glycosyltransferase 9 family.</text>
</comment>
<keyword evidence="7" id="KW-1185">Reference proteome</keyword>
<organism evidence="6 7">
    <name type="scientific">Pedosphaera parvula (strain Ellin514)</name>
    <dbReference type="NCBI Taxonomy" id="320771"/>
    <lineage>
        <taxon>Bacteria</taxon>
        <taxon>Pseudomonadati</taxon>
        <taxon>Verrucomicrobiota</taxon>
        <taxon>Pedosphaerae</taxon>
        <taxon>Pedosphaerales</taxon>
        <taxon>Pedosphaeraceae</taxon>
        <taxon>Pedosphaera</taxon>
    </lineage>
</organism>
<sequence>MPSAHTERILVRGVNWLGDAVMTTPALQRLRESRPHAHITLLTHAKLKDLYQNHPSINEIRTFGSKAGPLKIGWRLRRQNYDLGLIFPNSPRSALELWFGGVKKRVGYARPWRDWLLTQPVQSRPDELAMHKRSEIEVQELIRTNNSSPTSYPRTAHHIYQYLHLTTAIGAQPEPVAPKIVVPTENVAKLTAKFNLSSKPGEPALWFGLNAGAEYGPAKRWPEERFTEAAIEIQRRTRCRWLIFGVHADLELSLRITTNIYRANEKLFGVEETGKFPHVFNLAGKTSLGELCAALKLCRVLLTNDSGPMHVAAALGTRVIVPFGSTSPELTGPGLPGDFSHQILRVQAPCSPCFLRQCPIDFRCMTSIPVASTVEAVLRAAR</sequence>
<evidence type="ECO:0000313" key="6">
    <source>
        <dbReference type="EMBL" id="EEF57993.1"/>
    </source>
</evidence>
<name>B9XQ75_PEDPL</name>
<dbReference type="InterPro" id="IPR002201">
    <property type="entry name" value="Glyco_trans_9"/>
</dbReference>
<keyword evidence="2 6" id="KW-0808">Transferase</keyword>
<evidence type="ECO:0000256" key="2">
    <source>
        <dbReference type="ARBA" id="ARBA00022679"/>
    </source>
</evidence>
<dbReference type="EMBL" id="ABOX02000052">
    <property type="protein sequence ID" value="EEF57993.1"/>
    <property type="molecule type" value="Genomic_DNA"/>
</dbReference>
<dbReference type="InterPro" id="IPR051199">
    <property type="entry name" value="LPS_LOS_Heptosyltrfase"/>
</dbReference>
<dbReference type="GO" id="GO:0008713">
    <property type="term" value="F:ADP-heptose-lipopolysaccharide heptosyltransferase activity"/>
    <property type="evidence" value="ECO:0007669"/>
    <property type="project" value="UniProtKB-EC"/>
</dbReference>
<dbReference type="GO" id="GO:0005829">
    <property type="term" value="C:cytosol"/>
    <property type="evidence" value="ECO:0007669"/>
    <property type="project" value="TreeGrafter"/>
</dbReference>
<dbReference type="SUPFAM" id="SSF53756">
    <property type="entry name" value="UDP-Glycosyltransferase/glycogen phosphorylase"/>
    <property type="match status" value="1"/>
</dbReference>
<dbReference type="Gene3D" id="3.40.50.2000">
    <property type="entry name" value="Glycogen Phosphorylase B"/>
    <property type="match status" value="2"/>
</dbReference>
<evidence type="ECO:0000256" key="1">
    <source>
        <dbReference type="ARBA" id="ARBA00022676"/>
    </source>
</evidence>
<accession>B9XQ75</accession>
<dbReference type="CDD" id="cd03789">
    <property type="entry name" value="GT9_LPS_heptosyltransferase"/>
    <property type="match status" value="1"/>
</dbReference>